<evidence type="ECO:0000313" key="2">
    <source>
        <dbReference type="EMBL" id="AYM75822.1"/>
    </source>
</evidence>
<dbReference type="NCBIfam" id="NF038122">
    <property type="entry name" value="metallo_LGF"/>
    <property type="match status" value="1"/>
</dbReference>
<name>A0A3G2E7E0_9BURK</name>
<dbReference type="Gene3D" id="3.40.390.10">
    <property type="entry name" value="Collagenase (Catalytic Domain)"/>
    <property type="match status" value="1"/>
</dbReference>
<protein>
    <submittedName>
        <fullName evidence="2">PEP-CTERM sorting domain-containing protein</fullName>
    </submittedName>
</protein>
<gene>
    <name evidence="2" type="ORF">D9M09_08455</name>
</gene>
<evidence type="ECO:0000256" key="1">
    <source>
        <dbReference type="SAM" id="SignalP"/>
    </source>
</evidence>
<dbReference type="SUPFAM" id="SSF55486">
    <property type="entry name" value="Metalloproteases ('zincins'), catalytic domain"/>
    <property type="match status" value="1"/>
</dbReference>
<organism evidence="2 3">
    <name type="scientific">Janthinobacterium agaricidamnosum</name>
    <dbReference type="NCBI Taxonomy" id="55508"/>
    <lineage>
        <taxon>Bacteria</taxon>
        <taxon>Pseudomonadati</taxon>
        <taxon>Pseudomonadota</taxon>
        <taxon>Betaproteobacteria</taxon>
        <taxon>Burkholderiales</taxon>
        <taxon>Oxalobacteraceae</taxon>
        <taxon>Janthinobacterium</taxon>
    </lineage>
</organism>
<feature type="signal peptide" evidence="1">
    <location>
        <begin position="1"/>
        <end position="18"/>
    </location>
</feature>
<dbReference type="InterPro" id="IPR024079">
    <property type="entry name" value="MetalloPept_cat_dom_sf"/>
</dbReference>
<keyword evidence="1" id="KW-0732">Signal</keyword>
<dbReference type="RefSeq" id="WP_121669043.1">
    <property type="nucleotide sequence ID" value="NZ_CP033019.1"/>
</dbReference>
<accession>A0A3G2E7E0</accession>
<feature type="chain" id="PRO_5018005795" evidence="1">
    <location>
        <begin position="19"/>
        <end position="354"/>
    </location>
</feature>
<sequence length="354" mass="37767">MKSLVAVLALMLPISTIASPLFNLQYVPGTSLQAQQGFQAAAARWSRVLKDNVTIELTVGFNSLGGNILGQTGSSEAFYRYSDFRGALAADATSTIDQRALAHLPTGDSFGMLINRTANSPNGPGSALPYLDNNGDANNQYLSLSNAEAKAVGLAPPPQSLDGCIGNCDGFIQFNSDFNFDFDPGNGIGAHSIDFIGVAMHEIGHALGFLSGVDILDYNSPPLGGPYDDTEFTYVSGLDLFRYSAESAAAGVIDWTADNRDKYFSLDGGATRGPLFANGSFHGDGDQASHWRDNLHLGIMDPAVAYGELLRLRWNDLIALDAIGWDIAPNAIPAPGTFPLLCLALMLLAWQQRR</sequence>
<proteinExistence type="predicted"/>
<reference evidence="2 3" key="1">
    <citation type="submission" date="2018-10" db="EMBL/GenBank/DDBJ databases">
        <title>Effects of UV and annual dynamics of microbial communities in freshwater RAS systems.</title>
        <authorList>
            <person name="Bekkelund A.K."/>
            <person name="Hansen B.R."/>
            <person name="Stokken H."/>
            <person name="Eriksen B.F."/>
            <person name="Kashulin N.A."/>
        </authorList>
    </citation>
    <scope>NUCLEOTIDE SEQUENCE [LARGE SCALE GENOMIC DNA]</scope>
    <source>
        <strain evidence="2 3">BHSEK</strain>
    </source>
</reference>
<dbReference type="Proteomes" id="UP000279594">
    <property type="component" value="Chromosome"/>
</dbReference>
<dbReference type="GO" id="GO:0008237">
    <property type="term" value="F:metallopeptidase activity"/>
    <property type="evidence" value="ECO:0007669"/>
    <property type="project" value="InterPro"/>
</dbReference>
<evidence type="ECO:0000313" key="3">
    <source>
        <dbReference type="Proteomes" id="UP000279594"/>
    </source>
</evidence>
<keyword evidence="3" id="KW-1185">Reference proteome</keyword>
<dbReference type="EMBL" id="CP033019">
    <property type="protein sequence ID" value="AYM75822.1"/>
    <property type="molecule type" value="Genomic_DNA"/>
</dbReference>
<dbReference type="AlphaFoldDB" id="A0A3G2E7E0"/>